<comment type="caution">
    <text evidence="1">The sequence shown here is derived from an EMBL/GenBank/DDBJ whole genome shotgun (WGS) entry which is preliminary data.</text>
</comment>
<evidence type="ECO:0000313" key="2">
    <source>
        <dbReference type="Proteomes" id="UP001174932"/>
    </source>
</evidence>
<evidence type="ECO:0000313" key="1">
    <source>
        <dbReference type="EMBL" id="MDO6966298.1"/>
    </source>
</evidence>
<name>A0ABT8YRD8_9HYPH</name>
<dbReference type="RefSeq" id="WP_304378216.1">
    <property type="nucleotide sequence ID" value="NZ_JAUOZU010000016.1"/>
</dbReference>
<proteinExistence type="predicted"/>
<gene>
    <name evidence="1" type="ORF">Q4481_20290</name>
</gene>
<keyword evidence="1" id="KW-0378">Hydrolase</keyword>
<dbReference type="GO" id="GO:0016787">
    <property type="term" value="F:hydrolase activity"/>
    <property type="evidence" value="ECO:0007669"/>
    <property type="project" value="UniProtKB-KW"/>
</dbReference>
<dbReference type="Gene3D" id="3.40.50.1820">
    <property type="entry name" value="alpha/beta hydrolase"/>
    <property type="match status" value="1"/>
</dbReference>
<dbReference type="EMBL" id="JAUOZU010000016">
    <property type="protein sequence ID" value="MDO6966298.1"/>
    <property type="molecule type" value="Genomic_DNA"/>
</dbReference>
<protein>
    <submittedName>
        <fullName evidence="1">Alpha/beta hydrolase</fullName>
        <ecNumber evidence="1">3.-.-.-</ecNumber>
    </submittedName>
</protein>
<reference evidence="1" key="2">
    <citation type="submission" date="2023-07" db="EMBL/GenBank/DDBJ databases">
        <authorList>
            <person name="Shen H."/>
        </authorList>
    </citation>
    <scope>NUCLEOTIDE SEQUENCE</scope>
    <source>
        <strain evidence="1">TNR-22</strain>
    </source>
</reference>
<dbReference type="Proteomes" id="UP001174932">
    <property type="component" value="Unassembled WGS sequence"/>
</dbReference>
<sequence length="206" mass="22364">MPTRLLVPGFQGSGPGHWQYCWEKDDPDSIRVNQQDWDRPNRAQWLDRLIESLKSHPGATLVAHSLGAVLVAELATHPARHLVGAALLVAPCNLSLANQLHPGKIEFGPMPEARLPFPTVLVASHNDPYMRFDDAERYATLWGSDLKDIGHAGHINIASGFGRWSEGPVLASSLEQRTRKGSSLSISAPLANAASLPVAATGRMCR</sequence>
<dbReference type="InterPro" id="IPR029058">
    <property type="entry name" value="AB_hydrolase_fold"/>
</dbReference>
<dbReference type="SUPFAM" id="SSF53474">
    <property type="entry name" value="alpha/beta-Hydrolases"/>
    <property type="match status" value="1"/>
</dbReference>
<accession>A0ABT8YRD8</accession>
<dbReference type="InterPro" id="IPR010662">
    <property type="entry name" value="RBBP9/YdeN"/>
</dbReference>
<organism evidence="1 2">
    <name type="scientific">Rhizobium alvei</name>
    <dbReference type="NCBI Taxonomy" id="1132659"/>
    <lineage>
        <taxon>Bacteria</taxon>
        <taxon>Pseudomonadati</taxon>
        <taxon>Pseudomonadota</taxon>
        <taxon>Alphaproteobacteria</taxon>
        <taxon>Hyphomicrobiales</taxon>
        <taxon>Rhizobiaceae</taxon>
        <taxon>Rhizobium/Agrobacterium group</taxon>
        <taxon>Rhizobium</taxon>
    </lineage>
</organism>
<dbReference type="EC" id="3.-.-.-" evidence="1"/>
<dbReference type="Pfam" id="PF06821">
    <property type="entry name" value="Ser_hydrolase"/>
    <property type="match status" value="1"/>
</dbReference>
<reference evidence="1" key="1">
    <citation type="journal article" date="2015" name="Int. J. Syst. Evol. Microbiol.">
        <title>Rhizobium alvei sp. nov., isolated from a freshwater river.</title>
        <authorList>
            <person name="Sheu S.Y."/>
            <person name="Huang H.W."/>
            <person name="Young C.C."/>
            <person name="Chen W.M."/>
        </authorList>
    </citation>
    <scope>NUCLEOTIDE SEQUENCE</scope>
    <source>
        <strain evidence="1">TNR-22</strain>
    </source>
</reference>
<keyword evidence="2" id="KW-1185">Reference proteome</keyword>